<sequence>METFKVRPGIAKLVKAVSEEHGIHNHIITDIKTNQKGEGYLGEIFMITVKDADSDNHLDMVIKAAFIDEKVREMVPIRMSFQNEIYFYSTVHPALKKFEKERGVSSTVKFVPKCLKVSLQEQEEMLALENLRVSGFEIFDKTKILDDDHVELIFKTYGHFHAYSFALRDQEPEEYEKLANGCYNLYAEFMKKSFFADHLVAINKLVESSFIPGEDDEVMKKYEKYRGRNIANIFQDVATENPKHSAILHGDCWSNNMMFKYEVNNEGKRPIDMRLIDWQIIKVGSPVCDLSYCLYSGASKKVFDNLNHYLRIYYDSFSSFLRELGSDPDKLFPFSVLEEHWRKYSRWGMIMSFSILRMKLTHKEDIIDLADGISEEELTSAFSKTKFYEEDYNKRVRGKKSEMSVATVDDLQSWIEKMMTSLSIDDYKLDIGGNTTRGDGYLGEVTFLKVFTTKNGTKKDYDLVIKSAKKSEELRKQTPIKEAYDRESLFYSKIFPVLDEFQRQKGIEKPFVNVPKCYSISKEITKEAVILQNLKTLGFDLHDRKQPMNLHHILLVFQNYGRYHALSLALRLKKPSVFKSITKNLTDVFGQFIVQAQIGCWRRTKKLKR</sequence>
<dbReference type="SUPFAM" id="SSF56112">
    <property type="entry name" value="Protein kinase-like (PK-like)"/>
    <property type="match status" value="1"/>
</dbReference>
<dbReference type="InterPro" id="IPR004119">
    <property type="entry name" value="EcKL"/>
</dbReference>
<dbReference type="Gene3D" id="3.90.1200.10">
    <property type="match status" value="1"/>
</dbReference>
<dbReference type="PANTHER" id="PTHR11012">
    <property type="entry name" value="PROTEIN KINASE-LIKE DOMAIN-CONTAINING"/>
    <property type="match status" value="1"/>
</dbReference>
<dbReference type="EMBL" id="JABDTM020013247">
    <property type="protein sequence ID" value="KAH0819937.1"/>
    <property type="molecule type" value="Genomic_DNA"/>
</dbReference>
<dbReference type="PANTHER" id="PTHR11012:SF30">
    <property type="entry name" value="PROTEIN KINASE-LIKE DOMAIN-CONTAINING"/>
    <property type="match status" value="1"/>
</dbReference>
<gene>
    <name evidence="2" type="ORF">GEV33_002854</name>
</gene>
<name>A0A8J6LIB7_TENMO</name>
<accession>A0A8J6LIB7</accession>
<proteinExistence type="predicted"/>
<reference evidence="2" key="2">
    <citation type="submission" date="2021-08" db="EMBL/GenBank/DDBJ databases">
        <authorList>
            <person name="Eriksson T."/>
        </authorList>
    </citation>
    <scope>NUCLEOTIDE SEQUENCE</scope>
    <source>
        <strain evidence="2">Stoneville</strain>
        <tissue evidence="2">Whole head</tissue>
    </source>
</reference>
<dbReference type="AlphaFoldDB" id="A0A8J6LIB7"/>
<comment type="caution">
    <text evidence="2">The sequence shown here is derived from an EMBL/GenBank/DDBJ whole genome shotgun (WGS) entry which is preliminary data.</text>
</comment>
<keyword evidence="3" id="KW-1185">Reference proteome</keyword>
<reference evidence="2" key="1">
    <citation type="journal article" date="2020" name="J Insects Food Feed">
        <title>The yellow mealworm (Tenebrio molitor) genome: a resource for the emerging insects as food and feed industry.</title>
        <authorList>
            <person name="Eriksson T."/>
            <person name="Andere A."/>
            <person name="Kelstrup H."/>
            <person name="Emery V."/>
            <person name="Picard C."/>
        </authorList>
    </citation>
    <scope>NUCLEOTIDE SEQUENCE</scope>
    <source>
        <strain evidence="2">Stoneville</strain>
        <tissue evidence="2">Whole head</tissue>
    </source>
</reference>
<feature type="domain" description="CHK kinase-like" evidence="1">
    <location>
        <begin position="126"/>
        <end position="323"/>
    </location>
</feature>
<evidence type="ECO:0000313" key="2">
    <source>
        <dbReference type="EMBL" id="KAH0819937.1"/>
    </source>
</evidence>
<organism evidence="2 3">
    <name type="scientific">Tenebrio molitor</name>
    <name type="common">Yellow mealworm beetle</name>
    <dbReference type="NCBI Taxonomy" id="7067"/>
    <lineage>
        <taxon>Eukaryota</taxon>
        <taxon>Metazoa</taxon>
        <taxon>Ecdysozoa</taxon>
        <taxon>Arthropoda</taxon>
        <taxon>Hexapoda</taxon>
        <taxon>Insecta</taxon>
        <taxon>Pterygota</taxon>
        <taxon>Neoptera</taxon>
        <taxon>Endopterygota</taxon>
        <taxon>Coleoptera</taxon>
        <taxon>Polyphaga</taxon>
        <taxon>Cucujiformia</taxon>
        <taxon>Tenebrionidae</taxon>
        <taxon>Tenebrio</taxon>
    </lineage>
</organism>
<dbReference type="InterPro" id="IPR011009">
    <property type="entry name" value="Kinase-like_dom_sf"/>
</dbReference>
<dbReference type="InterPro" id="IPR015897">
    <property type="entry name" value="CHK_kinase-like"/>
</dbReference>
<dbReference type="Pfam" id="PF02958">
    <property type="entry name" value="EcKL"/>
    <property type="match status" value="2"/>
</dbReference>
<evidence type="ECO:0000259" key="1">
    <source>
        <dbReference type="SMART" id="SM00587"/>
    </source>
</evidence>
<protein>
    <recommendedName>
        <fullName evidence="1">CHK kinase-like domain-containing protein</fullName>
    </recommendedName>
</protein>
<evidence type="ECO:0000313" key="3">
    <source>
        <dbReference type="Proteomes" id="UP000719412"/>
    </source>
</evidence>
<dbReference type="SMART" id="SM00587">
    <property type="entry name" value="CHK"/>
    <property type="match status" value="1"/>
</dbReference>
<dbReference type="Proteomes" id="UP000719412">
    <property type="component" value="Unassembled WGS sequence"/>
</dbReference>